<dbReference type="FunFam" id="3.20.20.450:FF:000001">
    <property type="entry name" value="Cyclic di-GMP phosphodiesterase yahA"/>
    <property type="match status" value="1"/>
</dbReference>
<evidence type="ECO:0000313" key="6">
    <source>
        <dbReference type="Proteomes" id="UP000529637"/>
    </source>
</evidence>
<feature type="domain" description="EAL" evidence="2">
    <location>
        <begin position="415"/>
        <end position="668"/>
    </location>
</feature>
<feature type="transmembrane region" description="Helical" evidence="1">
    <location>
        <begin position="12"/>
        <end position="37"/>
    </location>
</feature>
<dbReference type="PROSITE" id="PS50924">
    <property type="entry name" value="MHYT"/>
    <property type="match status" value="1"/>
</dbReference>
<dbReference type="SUPFAM" id="SSF141868">
    <property type="entry name" value="EAL domain-like"/>
    <property type="match status" value="1"/>
</dbReference>
<dbReference type="InterPro" id="IPR029787">
    <property type="entry name" value="Nucleotide_cyclase"/>
</dbReference>
<dbReference type="SUPFAM" id="SSF55073">
    <property type="entry name" value="Nucleotide cyclase"/>
    <property type="match status" value="1"/>
</dbReference>
<dbReference type="EMBL" id="JABWMJ010000012">
    <property type="protein sequence ID" value="NUZ08350.1"/>
    <property type="molecule type" value="Genomic_DNA"/>
</dbReference>
<evidence type="ECO:0000259" key="2">
    <source>
        <dbReference type="PROSITE" id="PS50883"/>
    </source>
</evidence>
<dbReference type="InterPro" id="IPR052155">
    <property type="entry name" value="Biofilm_reg_signaling"/>
</dbReference>
<dbReference type="SMART" id="SM00267">
    <property type="entry name" value="GGDEF"/>
    <property type="match status" value="1"/>
</dbReference>
<dbReference type="Gene3D" id="3.30.70.270">
    <property type="match status" value="1"/>
</dbReference>
<dbReference type="InterPro" id="IPR043128">
    <property type="entry name" value="Rev_trsase/Diguanyl_cyclase"/>
</dbReference>
<feature type="domain" description="MHYT" evidence="4">
    <location>
        <begin position="1"/>
        <end position="173"/>
    </location>
</feature>
<dbReference type="InterPro" id="IPR005330">
    <property type="entry name" value="MHYT_dom"/>
</dbReference>
<dbReference type="GO" id="GO:0016020">
    <property type="term" value="C:membrane"/>
    <property type="evidence" value="ECO:0007669"/>
    <property type="project" value="UniProtKB-UniRule"/>
</dbReference>
<keyword evidence="1" id="KW-0472">Membrane</keyword>
<dbReference type="PROSITE" id="PS50883">
    <property type="entry name" value="EAL"/>
    <property type="match status" value="1"/>
</dbReference>
<reference evidence="5 6" key="1">
    <citation type="submission" date="2020-06" db="EMBL/GenBank/DDBJ databases">
        <title>Schlegella sp. ID0723 isolated from air conditioner.</title>
        <authorList>
            <person name="Kim D.Y."/>
            <person name="Kim D.-U."/>
        </authorList>
    </citation>
    <scope>NUCLEOTIDE SEQUENCE [LARGE SCALE GENOMIC DNA]</scope>
    <source>
        <strain evidence="5 6">ID0723</strain>
    </source>
</reference>
<dbReference type="PROSITE" id="PS50887">
    <property type="entry name" value="GGDEF"/>
    <property type="match status" value="1"/>
</dbReference>
<dbReference type="CDD" id="cd01949">
    <property type="entry name" value="GGDEF"/>
    <property type="match status" value="1"/>
</dbReference>
<comment type="caution">
    <text evidence="5">The sequence shown here is derived from an EMBL/GenBank/DDBJ whole genome shotgun (WGS) entry which is preliminary data.</text>
</comment>
<protein>
    <submittedName>
        <fullName evidence="5">EAL domain-containing protein</fullName>
    </submittedName>
</protein>
<gene>
    <name evidence="5" type="ORF">HQN59_21590</name>
</gene>
<feature type="transmembrane region" description="Helical" evidence="1">
    <location>
        <begin position="76"/>
        <end position="98"/>
    </location>
</feature>
<name>A0A7Y6NS61_9BURK</name>
<keyword evidence="1" id="KW-1133">Transmembrane helix</keyword>
<evidence type="ECO:0000259" key="4">
    <source>
        <dbReference type="PROSITE" id="PS50924"/>
    </source>
</evidence>
<evidence type="ECO:0000256" key="1">
    <source>
        <dbReference type="PROSITE-ProRule" id="PRU00244"/>
    </source>
</evidence>
<dbReference type="PANTHER" id="PTHR44757">
    <property type="entry name" value="DIGUANYLATE CYCLASE DGCP"/>
    <property type="match status" value="1"/>
</dbReference>
<keyword evidence="1" id="KW-0812">Transmembrane</keyword>
<dbReference type="Gene3D" id="3.20.20.450">
    <property type="entry name" value="EAL domain"/>
    <property type="match status" value="1"/>
</dbReference>
<dbReference type="Proteomes" id="UP000529637">
    <property type="component" value="Unassembled WGS sequence"/>
</dbReference>
<feature type="transmembrane region" description="Helical" evidence="1">
    <location>
        <begin position="110"/>
        <end position="130"/>
    </location>
</feature>
<evidence type="ECO:0000259" key="3">
    <source>
        <dbReference type="PROSITE" id="PS50887"/>
    </source>
</evidence>
<dbReference type="Pfam" id="PF03707">
    <property type="entry name" value="MHYT"/>
    <property type="match status" value="3"/>
</dbReference>
<dbReference type="InterPro" id="IPR001633">
    <property type="entry name" value="EAL_dom"/>
</dbReference>
<dbReference type="Pfam" id="PF00990">
    <property type="entry name" value="GGDEF"/>
    <property type="match status" value="1"/>
</dbReference>
<accession>A0A7Y6NS61</accession>
<dbReference type="InterPro" id="IPR000160">
    <property type="entry name" value="GGDEF_dom"/>
</dbReference>
<dbReference type="PANTHER" id="PTHR44757:SF2">
    <property type="entry name" value="BIOFILM ARCHITECTURE MAINTENANCE PROTEIN MBAA"/>
    <property type="match status" value="1"/>
</dbReference>
<dbReference type="NCBIfam" id="TIGR00254">
    <property type="entry name" value="GGDEF"/>
    <property type="match status" value="1"/>
</dbReference>
<evidence type="ECO:0000313" key="5">
    <source>
        <dbReference type="EMBL" id="NUZ08350.1"/>
    </source>
</evidence>
<dbReference type="Pfam" id="PF00563">
    <property type="entry name" value="EAL"/>
    <property type="match status" value="1"/>
</dbReference>
<keyword evidence="6" id="KW-1185">Reference proteome</keyword>
<feature type="transmembrane region" description="Helical" evidence="1">
    <location>
        <begin position="43"/>
        <end position="64"/>
    </location>
</feature>
<feature type="transmembrane region" description="Helical" evidence="1">
    <location>
        <begin position="189"/>
        <end position="210"/>
    </location>
</feature>
<dbReference type="InterPro" id="IPR035919">
    <property type="entry name" value="EAL_sf"/>
</dbReference>
<dbReference type="CDD" id="cd01948">
    <property type="entry name" value="EAL"/>
    <property type="match status" value="1"/>
</dbReference>
<organism evidence="5 6">
    <name type="scientific">Piscinibacter koreensis</name>
    <dbReference type="NCBI Taxonomy" id="2742824"/>
    <lineage>
        <taxon>Bacteria</taxon>
        <taxon>Pseudomonadati</taxon>
        <taxon>Pseudomonadota</taxon>
        <taxon>Betaproteobacteria</taxon>
        <taxon>Burkholderiales</taxon>
        <taxon>Sphaerotilaceae</taxon>
        <taxon>Piscinibacter</taxon>
    </lineage>
</organism>
<sequence length="687" mass="73945">MRGQERTAGLAWWGGGSVALGSGIWSMHFVGMLAYSVPIDLRYTYGLTLLSWIAAVAVSGVALFIASRGRLTVRRLVAGSTAMAAGICAMHYTGMAAIDVAPGIVWNVRLVAASIGIAMLASAGALLVFFGLRTFSGNERRLLMFGLRLAAAIAFGLAISAMHYTGMAAASFVEGSICRSIDTVGGDGLGALVVLSSGLILGLTLFTSALDRRLRDTSVRLAGSLMIANEELQRLALHDALTGLPNRALFEDRMAHAVARHRREATRADERHAERLVVMFIDLDGFKPINDSFGHAAGDQLLVEAASRLREGAREGDTIARIGGDEFVLLAEGVFSTDDAVRTARRVVHAIGLPFNLGGRQVSVSCSVGIAVYPDHGPPERLLANADAAMYAAKQGGGSRHVLYEARMESDARDQVELQADLRSAVARGEFELHYQPKVNSQRRRIGSVEALLRWHHPTRGSIPPNVFIPMAERFGLIGAIGDWVVDEACRQIAAWADQGLRMRVAINVSPHQLRQGNLVERIEAALARHAVDPAQLMCEITESAAMEDVSETQRAFDGLARAGVFLSIDDFGTGYSSLSYLRQLPARQLKIDRSFIQDLETSGDARAVVDAVIRLSHALGLRVVAEGVETAGQSEILIDLACDELQGYFFAKPMSADALVGWARGERPRGTVDFSPSMLLDQTVFG</sequence>
<feature type="transmembrane region" description="Helical" evidence="1">
    <location>
        <begin position="142"/>
        <end position="164"/>
    </location>
</feature>
<dbReference type="SMART" id="SM00052">
    <property type="entry name" value="EAL"/>
    <property type="match status" value="1"/>
</dbReference>
<proteinExistence type="predicted"/>
<feature type="domain" description="GGDEF" evidence="3">
    <location>
        <begin position="274"/>
        <end position="406"/>
    </location>
</feature>
<dbReference type="AlphaFoldDB" id="A0A7Y6NS61"/>